<name>A0AAX3AKL9_HALDO</name>
<evidence type="ECO:0000313" key="2">
    <source>
        <dbReference type="EMBL" id="UOO94529.1"/>
    </source>
</evidence>
<keyword evidence="3" id="KW-1185">Reference proteome</keyword>
<feature type="transmembrane region" description="Helical" evidence="1">
    <location>
        <begin position="38"/>
        <end position="60"/>
    </location>
</feature>
<dbReference type="GeneID" id="71762422"/>
<organism evidence="2 3">
    <name type="scientific">Halococcus dombrowskii</name>
    <dbReference type="NCBI Taxonomy" id="179637"/>
    <lineage>
        <taxon>Archaea</taxon>
        <taxon>Methanobacteriati</taxon>
        <taxon>Methanobacteriota</taxon>
        <taxon>Stenosarchaea group</taxon>
        <taxon>Halobacteria</taxon>
        <taxon>Halobacteriales</taxon>
        <taxon>Halococcaceae</taxon>
        <taxon>Halococcus</taxon>
    </lineage>
</organism>
<accession>A0AAX3AKL9</accession>
<keyword evidence="1" id="KW-1133">Transmembrane helix</keyword>
<proteinExistence type="predicted"/>
<dbReference type="RefSeq" id="WP_244700558.1">
    <property type="nucleotide sequence ID" value="NZ_BAAADN010000002.1"/>
</dbReference>
<dbReference type="KEGG" id="hdo:MUK72_11200"/>
<evidence type="ECO:0000313" key="3">
    <source>
        <dbReference type="Proteomes" id="UP000830542"/>
    </source>
</evidence>
<gene>
    <name evidence="2" type="ORF">MUK72_11200</name>
</gene>
<evidence type="ECO:0000256" key="1">
    <source>
        <dbReference type="SAM" id="Phobius"/>
    </source>
</evidence>
<reference evidence="2" key="1">
    <citation type="submission" date="2022-04" db="EMBL/GenBank/DDBJ databases">
        <title>Sequencing and genomic assembly of Halococcus dombrowskii.</title>
        <authorList>
            <person name="Lim S.W."/>
            <person name="MacLea K.S."/>
        </authorList>
    </citation>
    <scope>NUCLEOTIDE SEQUENCE</scope>
    <source>
        <strain evidence="2">H4</strain>
    </source>
</reference>
<keyword evidence="1" id="KW-0472">Membrane</keyword>
<dbReference type="Proteomes" id="UP000830542">
    <property type="component" value="Chromosome"/>
</dbReference>
<sequence length="70" mass="7750">MDRNGFVKLSLLAFGLILVSFLILGFSRLVLPYRTARVLAAPTTLIGFGLVSYLLVRAVLSKLRLVEIED</sequence>
<dbReference type="AlphaFoldDB" id="A0AAX3AKL9"/>
<feature type="transmembrane region" description="Helical" evidence="1">
    <location>
        <begin position="6"/>
        <end position="26"/>
    </location>
</feature>
<protein>
    <submittedName>
        <fullName evidence="2">Uncharacterized protein</fullName>
    </submittedName>
</protein>
<dbReference type="EMBL" id="CP095005">
    <property type="protein sequence ID" value="UOO94529.1"/>
    <property type="molecule type" value="Genomic_DNA"/>
</dbReference>
<keyword evidence="1" id="KW-0812">Transmembrane</keyword>